<sequence length="133" mass="14788">RAKSGNFNLEDEERTGAPKKFEELEQVLAENPTQEELAGLLSAAINEFARRIGEKTGLLQAKYFSIIKNCASQRNTKKFTTKNTVAGTSSSTNPYRTSFYSSTRTSSFPTPSDFSFRSFVSPRVKTCLCPRVA</sequence>
<name>A0A0L7R5Q7_9HYME</name>
<dbReference type="Proteomes" id="UP000053825">
    <property type="component" value="Unassembled WGS sequence"/>
</dbReference>
<protein>
    <submittedName>
        <fullName evidence="1">Uncharacterized protein</fullName>
    </submittedName>
</protein>
<organism evidence="1 2">
    <name type="scientific">Habropoda laboriosa</name>
    <dbReference type="NCBI Taxonomy" id="597456"/>
    <lineage>
        <taxon>Eukaryota</taxon>
        <taxon>Metazoa</taxon>
        <taxon>Ecdysozoa</taxon>
        <taxon>Arthropoda</taxon>
        <taxon>Hexapoda</taxon>
        <taxon>Insecta</taxon>
        <taxon>Pterygota</taxon>
        <taxon>Neoptera</taxon>
        <taxon>Endopterygota</taxon>
        <taxon>Hymenoptera</taxon>
        <taxon>Apocrita</taxon>
        <taxon>Aculeata</taxon>
        <taxon>Apoidea</taxon>
        <taxon>Anthophila</taxon>
        <taxon>Apidae</taxon>
        <taxon>Habropoda</taxon>
    </lineage>
</organism>
<reference evidence="1 2" key="1">
    <citation type="submission" date="2015-07" db="EMBL/GenBank/DDBJ databases">
        <title>The genome of Habropoda laboriosa.</title>
        <authorList>
            <person name="Pan H."/>
            <person name="Kapheim K."/>
        </authorList>
    </citation>
    <scope>NUCLEOTIDE SEQUENCE [LARGE SCALE GENOMIC DNA]</scope>
    <source>
        <strain evidence="1">0110345459</strain>
    </source>
</reference>
<keyword evidence="2" id="KW-1185">Reference proteome</keyword>
<gene>
    <name evidence="1" type="ORF">WH47_07291</name>
</gene>
<proteinExistence type="predicted"/>
<feature type="non-terminal residue" evidence="1">
    <location>
        <position position="1"/>
    </location>
</feature>
<evidence type="ECO:0000313" key="1">
    <source>
        <dbReference type="EMBL" id="KOC66222.1"/>
    </source>
</evidence>
<dbReference type="AlphaFoldDB" id="A0A0L7R5Q7"/>
<evidence type="ECO:0000313" key="2">
    <source>
        <dbReference type="Proteomes" id="UP000053825"/>
    </source>
</evidence>
<dbReference type="EMBL" id="KQ414648">
    <property type="protein sequence ID" value="KOC66222.1"/>
    <property type="molecule type" value="Genomic_DNA"/>
</dbReference>
<accession>A0A0L7R5Q7</accession>